<dbReference type="STRING" id="99883.ENSTNIP00000013480"/>
<feature type="compositionally biased region" description="Low complexity" evidence="1">
    <location>
        <begin position="166"/>
        <end position="182"/>
    </location>
</feature>
<dbReference type="Proteomes" id="UP000007303">
    <property type="component" value="Unassembled WGS sequence"/>
</dbReference>
<reference evidence="3" key="2">
    <citation type="submission" date="2025-08" db="UniProtKB">
        <authorList>
            <consortium name="Ensembl"/>
        </authorList>
    </citation>
    <scope>IDENTIFICATION</scope>
</reference>
<dbReference type="HOGENOM" id="CLU_1277254_0_0_1"/>
<feature type="chain" id="PRO_5003581370" evidence="2">
    <location>
        <begin position="19"/>
        <end position="217"/>
    </location>
</feature>
<sequence>MEFQTVILLLCLFKTSFTLPVQIGILASNSNEVLRLNGLTLAALGQTQASSVLPQLVLQPPEMLLNWNPQLAAPFNPQFFPNQASQLTPVLPPNGPELQPQEPNAANGPQLPLNPVQMFPQFQFPYGFPPLPRQQSFGYFVPPYGYPQQRNPAVLPPNGPPVGRATQRPQLPLQQSSQPKLQTQKKEPTTVPPNPRGDASGPRVDEGQSNFPFLFEP</sequence>
<feature type="region of interest" description="Disordered" evidence="1">
    <location>
        <begin position="85"/>
        <end position="111"/>
    </location>
</feature>
<evidence type="ECO:0000313" key="4">
    <source>
        <dbReference type="Proteomes" id="UP000007303"/>
    </source>
</evidence>
<organism evidence="3 4">
    <name type="scientific">Tetraodon nigroviridis</name>
    <name type="common">Spotted green pufferfish</name>
    <name type="synonym">Chelonodon nigroviridis</name>
    <dbReference type="NCBI Taxonomy" id="99883"/>
    <lineage>
        <taxon>Eukaryota</taxon>
        <taxon>Metazoa</taxon>
        <taxon>Chordata</taxon>
        <taxon>Craniata</taxon>
        <taxon>Vertebrata</taxon>
        <taxon>Euteleostomi</taxon>
        <taxon>Actinopterygii</taxon>
        <taxon>Neopterygii</taxon>
        <taxon>Teleostei</taxon>
        <taxon>Neoteleostei</taxon>
        <taxon>Acanthomorphata</taxon>
        <taxon>Eupercaria</taxon>
        <taxon>Tetraodontiformes</taxon>
        <taxon>Tetradontoidea</taxon>
        <taxon>Tetraodontidae</taxon>
        <taxon>Tetraodon</taxon>
    </lineage>
</organism>
<evidence type="ECO:0000313" key="3">
    <source>
        <dbReference type="Ensembl" id="ENSTNIP00000013480.1"/>
    </source>
</evidence>
<dbReference type="FunCoup" id="H3CYZ5">
    <property type="interactions" value="44"/>
</dbReference>
<dbReference type="AlphaFoldDB" id="H3CYZ5"/>
<feature type="region of interest" description="Disordered" evidence="1">
    <location>
        <begin position="148"/>
        <end position="217"/>
    </location>
</feature>
<proteinExistence type="predicted"/>
<protein>
    <submittedName>
        <fullName evidence="3">Odontogenic, ameloblast associated</fullName>
    </submittedName>
</protein>
<name>H3CYZ5_TETNG</name>
<dbReference type="InParanoid" id="H3CYZ5"/>
<dbReference type="Ensembl" id="ENSTNIT00000013674.1">
    <property type="protein sequence ID" value="ENSTNIP00000013480.1"/>
    <property type="gene ID" value="ENSTNIG00000010568.1"/>
</dbReference>
<keyword evidence="2" id="KW-0732">Signal</keyword>
<evidence type="ECO:0000256" key="2">
    <source>
        <dbReference type="SAM" id="SignalP"/>
    </source>
</evidence>
<feature type="signal peptide" evidence="2">
    <location>
        <begin position="1"/>
        <end position="18"/>
    </location>
</feature>
<reference evidence="3" key="3">
    <citation type="submission" date="2025-09" db="UniProtKB">
        <authorList>
            <consortium name="Ensembl"/>
        </authorList>
    </citation>
    <scope>IDENTIFICATION</scope>
</reference>
<accession>H3CYZ5</accession>
<keyword evidence="4" id="KW-1185">Reference proteome</keyword>
<reference evidence="4" key="1">
    <citation type="journal article" date="2004" name="Nature">
        <title>Genome duplication in the teleost fish Tetraodon nigroviridis reveals the early vertebrate proto-karyotype.</title>
        <authorList>
            <person name="Jaillon O."/>
            <person name="Aury J.-M."/>
            <person name="Brunet F."/>
            <person name="Petit J.-L."/>
            <person name="Stange-Thomann N."/>
            <person name="Mauceli E."/>
            <person name="Bouneau L."/>
            <person name="Fischer C."/>
            <person name="Ozouf-Costaz C."/>
            <person name="Bernot A."/>
            <person name="Nicaud S."/>
            <person name="Jaffe D."/>
            <person name="Fisher S."/>
            <person name="Lutfalla G."/>
            <person name="Dossat C."/>
            <person name="Segurens B."/>
            <person name="Dasilva C."/>
            <person name="Salanoubat M."/>
            <person name="Levy M."/>
            <person name="Boudet N."/>
            <person name="Castellano S."/>
            <person name="Anthouard V."/>
            <person name="Jubin C."/>
            <person name="Castelli V."/>
            <person name="Katinka M."/>
            <person name="Vacherie B."/>
            <person name="Biemont C."/>
            <person name="Skalli Z."/>
            <person name="Cattolico L."/>
            <person name="Poulain J."/>
            <person name="De Berardinis V."/>
            <person name="Cruaud C."/>
            <person name="Duprat S."/>
            <person name="Brottier P."/>
            <person name="Coutanceau J.-P."/>
            <person name="Gouzy J."/>
            <person name="Parra G."/>
            <person name="Lardier G."/>
            <person name="Chapple C."/>
            <person name="McKernan K.J."/>
            <person name="McEwan P."/>
            <person name="Bosak S."/>
            <person name="Kellis M."/>
            <person name="Volff J.-N."/>
            <person name="Guigo R."/>
            <person name="Zody M.C."/>
            <person name="Mesirov J."/>
            <person name="Lindblad-Toh K."/>
            <person name="Birren B."/>
            <person name="Nusbaum C."/>
            <person name="Kahn D."/>
            <person name="Robinson-Rechavi M."/>
            <person name="Laudet V."/>
            <person name="Schachter V."/>
            <person name="Quetier F."/>
            <person name="Saurin W."/>
            <person name="Scarpelli C."/>
            <person name="Wincker P."/>
            <person name="Lander E.S."/>
            <person name="Weissenbach J."/>
            <person name="Roest Crollius H."/>
        </authorList>
    </citation>
    <scope>NUCLEOTIDE SEQUENCE [LARGE SCALE GENOMIC DNA]</scope>
</reference>
<evidence type="ECO:0000256" key="1">
    <source>
        <dbReference type="SAM" id="MobiDB-lite"/>
    </source>
</evidence>
<dbReference type="GeneTree" id="ENSGT00400000023138"/>
<dbReference type="OMA" id="PNNAQQN"/>